<organism evidence="2 4">
    <name type="scientific">Corynebacterium glucuronolyticum</name>
    <dbReference type="NCBI Taxonomy" id="39791"/>
    <lineage>
        <taxon>Bacteria</taxon>
        <taxon>Bacillati</taxon>
        <taxon>Actinomycetota</taxon>
        <taxon>Actinomycetes</taxon>
        <taxon>Mycobacteriales</taxon>
        <taxon>Corynebacteriaceae</taxon>
        <taxon>Corynebacterium</taxon>
    </lineage>
</organism>
<dbReference type="EMBL" id="CP066007">
    <property type="protein sequence ID" value="QQB46436.1"/>
    <property type="molecule type" value="Genomic_DNA"/>
</dbReference>
<dbReference type="InterPro" id="IPR045598">
    <property type="entry name" value="DUF6457"/>
</dbReference>
<accession>A0A7T4EFH9</accession>
<feature type="domain" description="DUF6457" evidence="1">
    <location>
        <begin position="4"/>
        <end position="83"/>
    </location>
</feature>
<name>A0A7T4EFH9_9CORY</name>
<reference evidence="2 4" key="1">
    <citation type="submission" date="2020-12" db="EMBL/GenBank/DDBJ databases">
        <title>FDA dAtabase for Regulatory Grade micrObial Sequences (FDA-ARGOS): Supporting development and validation of Infectious Disease Dx tests.</title>
        <authorList>
            <person name="Sproer C."/>
            <person name="Gronow S."/>
            <person name="Severitt S."/>
            <person name="Schroder I."/>
            <person name="Tallon L."/>
            <person name="Sadzewicz L."/>
            <person name="Zhao X."/>
            <person name="Boylan J."/>
            <person name="Ott S."/>
            <person name="Bowen H."/>
            <person name="Vavikolanu K."/>
            <person name="Mehta A."/>
            <person name="Aluvathingal J."/>
            <person name="Nadendla S."/>
            <person name="Lowell S."/>
            <person name="Myers T."/>
            <person name="Yan Y."/>
            <person name="Sichtig H."/>
        </authorList>
    </citation>
    <scope>NUCLEOTIDE SEQUENCE [LARGE SCALE GENOMIC DNA]</scope>
    <source>
        <strain evidence="2 4">FDAARGOS_1053</strain>
        <strain evidence="3">FDAARGOS_1191</strain>
    </source>
</reference>
<evidence type="ECO:0000313" key="3">
    <source>
        <dbReference type="EMBL" id="QRP71097.1"/>
    </source>
</evidence>
<dbReference type="Proteomes" id="UP000596145">
    <property type="component" value="Chromosome"/>
</dbReference>
<sequence length="94" mass="10084">MGDFEQWLRDAAKELDVDYEILQPRINDLLDLTKHVAHGPSRPAAPLTAFLVGVSAGQVGAGADAKVSADRALESIKALVKIIEEKYPADEGEA</sequence>
<gene>
    <name evidence="2" type="ORF">I6I10_00280</name>
    <name evidence="3" type="ORF">I6J21_02770</name>
</gene>
<evidence type="ECO:0000313" key="4">
    <source>
        <dbReference type="Proteomes" id="UP000596145"/>
    </source>
</evidence>
<dbReference type="OrthoDB" id="4735656at2"/>
<dbReference type="Pfam" id="PF20058">
    <property type="entry name" value="DUF6457"/>
    <property type="match status" value="1"/>
</dbReference>
<dbReference type="Proteomes" id="UP000617681">
    <property type="component" value="Chromosome"/>
</dbReference>
<evidence type="ECO:0000313" key="2">
    <source>
        <dbReference type="EMBL" id="QQB46436.1"/>
    </source>
</evidence>
<protein>
    <recommendedName>
        <fullName evidence="1">DUF6457 domain-containing protein</fullName>
    </recommendedName>
</protein>
<dbReference type="RefSeq" id="WP_005390495.1">
    <property type="nucleotide sequence ID" value="NZ_CP066007.1"/>
</dbReference>
<evidence type="ECO:0000259" key="1">
    <source>
        <dbReference type="Pfam" id="PF20058"/>
    </source>
</evidence>
<dbReference type="GeneID" id="92759261"/>
<dbReference type="EMBL" id="CP069534">
    <property type="protein sequence ID" value="QRP71097.1"/>
    <property type="molecule type" value="Genomic_DNA"/>
</dbReference>
<proteinExistence type="predicted"/>
<dbReference type="AlphaFoldDB" id="A0A7T4EFH9"/>